<dbReference type="RefSeq" id="XP_024774495.1">
    <property type="nucleotide sequence ID" value="XM_024915085.1"/>
</dbReference>
<evidence type="ECO:0000313" key="1">
    <source>
        <dbReference type="EMBL" id="PTB54818.1"/>
    </source>
</evidence>
<organism evidence="1 2">
    <name type="scientific">Trichoderma harzianum CBS 226.95</name>
    <dbReference type="NCBI Taxonomy" id="983964"/>
    <lineage>
        <taxon>Eukaryota</taxon>
        <taxon>Fungi</taxon>
        <taxon>Dikarya</taxon>
        <taxon>Ascomycota</taxon>
        <taxon>Pezizomycotina</taxon>
        <taxon>Sordariomycetes</taxon>
        <taxon>Hypocreomycetidae</taxon>
        <taxon>Hypocreales</taxon>
        <taxon>Hypocreaceae</taxon>
        <taxon>Trichoderma</taxon>
    </lineage>
</organism>
<keyword evidence="2" id="KW-1185">Reference proteome</keyword>
<name>A0A2T4AD06_TRIHA</name>
<dbReference type="Proteomes" id="UP000241690">
    <property type="component" value="Unassembled WGS sequence"/>
</dbReference>
<sequence length="144" mass="15342">MLTSPSTSTLQTCFFRLFCPPCLALHQPALPQSTRSSDEGLGPAHVHPCSPEASDGLECGGVLVSFLSAPILAHAHLSALSVPFSSRQSSTSRALVLHTPPSWTCSYLVPECSTVHYRSLLYLDLVTLSPGSRSLSTLGYDAEL</sequence>
<evidence type="ECO:0000313" key="2">
    <source>
        <dbReference type="Proteomes" id="UP000241690"/>
    </source>
</evidence>
<proteinExistence type="predicted"/>
<reference evidence="1 2" key="1">
    <citation type="submission" date="2016-07" db="EMBL/GenBank/DDBJ databases">
        <title>Multiple horizontal gene transfer events from other fungi enriched the ability of initially mycotrophic Trichoderma (Ascomycota) to feed on dead plant biomass.</title>
        <authorList>
            <consortium name="DOE Joint Genome Institute"/>
            <person name="Aerts A."/>
            <person name="Atanasova L."/>
            <person name="Chenthamara K."/>
            <person name="Zhang J."/>
            <person name="Grujic M."/>
            <person name="Henrissat B."/>
            <person name="Kuo A."/>
            <person name="Salamov A."/>
            <person name="Lipzen A."/>
            <person name="Labutti K."/>
            <person name="Barry K."/>
            <person name="Miao Y."/>
            <person name="Rahimi M.J."/>
            <person name="Shen Q."/>
            <person name="Grigoriev I.V."/>
            <person name="Kubicek C.P."/>
            <person name="Druzhinina I.S."/>
        </authorList>
    </citation>
    <scope>NUCLEOTIDE SEQUENCE [LARGE SCALE GENOMIC DNA]</scope>
    <source>
        <strain evidence="1 2">CBS 226.95</strain>
    </source>
</reference>
<dbReference type="AlphaFoldDB" id="A0A2T4AD06"/>
<dbReference type="EMBL" id="KZ679680">
    <property type="protein sequence ID" value="PTB54818.1"/>
    <property type="molecule type" value="Genomic_DNA"/>
</dbReference>
<accession>A0A2T4AD06</accession>
<gene>
    <name evidence="1" type="ORF">M431DRAFT_430040</name>
</gene>
<dbReference type="GeneID" id="36623651"/>
<protein>
    <submittedName>
        <fullName evidence="1">Uncharacterized protein</fullName>
    </submittedName>
</protein>